<dbReference type="PANTHER" id="PTHR33067">
    <property type="entry name" value="RNA-DIRECTED DNA POLYMERASE-RELATED"/>
    <property type="match status" value="1"/>
</dbReference>
<sequence length="560" mass="63428">MNTLGIQGEEVDPYMPPLVYAHSPVLPDIHGEGEADTWFTELFYNFMFTRNQLRDAFLACYYLVSKKLNHKERVKNFVARPGGSVSSSWKSYTSRNTVAVQSTHNSHADDLREKMAQMRTELELVLKHVVGSAEKVNAVNYLSKSPSTNDEYYYEEDSYAVNYYTGGFRPNSSGPYVPPQKREVGPRDGGGSMAQVEDMMHKIIRRFDANDEHTKELRNDLAVKRIIGLLHDVLVKVESFIFPANFVILDFQVPIILGRPFLATSRALVDMEKGKMKFWLNNEEVTFIICRSMRQSDELQSVSAISYRVEESSEVQIKERLGVEALWALIMNFGSDGIEEYGLLAAALDRDEAMKELGDKTEIDDTFLEEHEVEVSNREIKQILSKTVNASRTDWSRRLDDALWAYLIAYKTPIGTTSPEKQQKIGLQHPLTDPSTDHPSYDGTSHVLFCSDGNIFCFMRELTLMAQKQDRVYSCGRSNSVAPFVRFVISSDNQRDPEYVPPGTFTPARVARTTRATPTKVAPGVVTSFQFEEEHIMTYTPSRSATHFKDASISEELSGS</sequence>
<protein>
    <recommendedName>
        <fullName evidence="3">Retrotransposon gag domain-containing protein</fullName>
    </recommendedName>
</protein>
<proteinExistence type="predicted"/>
<reference evidence="2" key="1">
    <citation type="submission" date="2019-05" db="EMBL/GenBank/DDBJ databases">
        <title>The de novo reference genome and transcriptome assemblies of the wild tomato species Solanum chilense.</title>
        <authorList>
            <person name="Stam R."/>
            <person name="Nosenko T."/>
            <person name="Hoerger A.C."/>
            <person name="Stephan W."/>
            <person name="Seidel M.A."/>
            <person name="Kuhn J.M.M."/>
            <person name="Haberer G."/>
            <person name="Tellier A."/>
        </authorList>
    </citation>
    <scope>NUCLEOTIDE SEQUENCE</scope>
    <source>
        <tissue evidence="2">Mature leaves</tissue>
    </source>
</reference>
<dbReference type="AlphaFoldDB" id="A0A6N2CFN0"/>
<dbReference type="EMBL" id="RXGB01000020">
    <property type="protein sequence ID" value="TMX05709.1"/>
    <property type="molecule type" value="Genomic_DNA"/>
</dbReference>
<evidence type="ECO:0000256" key="1">
    <source>
        <dbReference type="SAM" id="MobiDB-lite"/>
    </source>
</evidence>
<dbReference type="Gene3D" id="2.40.70.10">
    <property type="entry name" value="Acid Proteases"/>
    <property type="match status" value="1"/>
</dbReference>
<evidence type="ECO:0000313" key="2">
    <source>
        <dbReference type="EMBL" id="TMX05709.1"/>
    </source>
</evidence>
<evidence type="ECO:0008006" key="3">
    <source>
        <dbReference type="Google" id="ProtNLM"/>
    </source>
</evidence>
<dbReference type="InterPro" id="IPR021109">
    <property type="entry name" value="Peptidase_aspartic_dom_sf"/>
</dbReference>
<feature type="region of interest" description="Disordered" evidence="1">
    <location>
        <begin position="172"/>
        <end position="192"/>
    </location>
</feature>
<accession>A0A6N2CFN0</accession>
<comment type="caution">
    <text evidence="2">The sequence shown here is derived from an EMBL/GenBank/DDBJ whole genome shotgun (WGS) entry which is preliminary data.</text>
</comment>
<dbReference type="PANTHER" id="PTHR33067:SF9">
    <property type="entry name" value="RNA-DIRECTED DNA POLYMERASE"/>
    <property type="match status" value="1"/>
</dbReference>
<organism evidence="2">
    <name type="scientific">Solanum chilense</name>
    <name type="common">Tomato</name>
    <name type="synonym">Lycopersicon chilense</name>
    <dbReference type="NCBI Taxonomy" id="4083"/>
    <lineage>
        <taxon>Eukaryota</taxon>
        <taxon>Viridiplantae</taxon>
        <taxon>Streptophyta</taxon>
        <taxon>Embryophyta</taxon>
        <taxon>Tracheophyta</taxon>
        <taxon>Spermatophyta</taxon>
        <taxon>Magnoliopsida</taxon>
        <taxon>eudicotyledons</taxon>
        <taxon>Gunneridae</taxon>
        <taxon>Pentapetalae</taxon>
        <taxon>asterids</taxon>
        <taxon>lamiids</taxon>
        <taxon>Solanales</taxon>
        <taxon>Solanaceae</taxon>
        <taxon>Solanoideae</taxon>
        <taxon>Solaneae</taxon>
        <taxon>Solanum</taxon>
        <taxon>Solanum subgen. Lycopersicon</taxon>
    </lineage>
</organism>
<gene>
    <name evidence="2" type="ORF">EJD97_006917</name>
</gene>
<name>A0A6N2CFN0_SOLCI</name>